<dbReference type="VEuPathDB" id="VectorBase:LLONM1_001770"/>
<organism evidence="2 3">
    <name type="scientific">Lutzomyia longipalpis</name>
    <name type="common">Sand fly</name>
    <dbReference type="NCBI Taxonomy" id="7200"/>
    <lineage>
        <taxon>Eukaryota</taxon>
        <taxon>Metazoa</taxon>
        <taxon>Ecdysozoa</taxon>
        <taxon>Arthropoda</taxon>
        <taxon>Hexapoda</taxon>
        <taxon>Insecta</taxon>
        <taxon>Pterygota</taxon>
        <taxon>Neoptera</taxon>
        <taxon>Endopterygota</taxon>
        <taxon>Diptera</taxon>
        <taxon>Nematocera</taxon>
        <taxon>Psychodoidea</taxon>
        <taxon>Psychodidae</taxon>
        <taxon>Lutzomyia</taxon>
        <taxon>Lutzomyia</taxon>
    </lineage>
</organism>
<dbReference type="VEuPathDB" id="VectorBase:LLOJ007555"/>
<protein>
    <submittedName>
        <fullName evidence="2">Uncharacterized protein</fullName>
    </submittedName>
</protein>
<reference evidence="2" key="1">
    <citation type="submission" date="2020-05" db="UniProtKB">
        <authorList>
            <consortium name="EnsemblMetazoa"/>
        </authorList>
    </citation>
    <scope>IDENTIFICATION</scope>
    <source>
        <strain evidence="2">Jacobina</strain>
    </source>
</reference>
<dbReference type="AlphaFoldDB" id="A0A1B0CRQ7"/>
<evidence type="ECO:0000313" key="2">
    <source>
        <dbReference type="EnsemblMetazoa" id="LLOJ007555-PA"/>
    </source>
</evidence>
<keyword evidence="1" id="KW-1133">Transmembrane helix</keyword>
<accession>A0A1B0CRQ7</accession>
<proteinExistence type="predicted"/>
<feature type="transmembrane region" description="Helical" evidence="1">
    <location>
        <begin position="119"/>
        <end position="137"/>
    </location>
</feature>
<dbReference type="Proteomes" id="UP000092461">
    <property type="component" value="Unassembled WGS sequence"/>
</dbReference>
<name>A0A1B0CRQ7_LUTLO</name>
<dbReference type="EMBL" id="AJWK01025119">
    <property type="status" value="NOT_ANNOTATED_CDS"/>
    <property type="molecule type" value="Genomic_DNA"/>
</dbReference>
<keyword evidence="1" id="KW-0812">Transmembrane</keyword>
<feature type="transmembrane region" description="Helical" evidence="1">
    <location>
        <begin position="69"/>
        <end position="93"/>
    </location>
</feature>
<keyword evidence="3" id="KW-1185">Reference proteome</keyword>
<evidence type="ECO:0000313" key="3">
    <source>
        <dbReference type="Proteomes" id="UP000092461"/>
    </source>
</evidence>
<evidence type="ECO:0000256" key="1">
    <source>
        <dbReference type="SAM" id="Phobius"/>
    </source>
</evidence>
<sequence length="222" mass="25910">MFLEHVPEDADPRLFINNLKMFLGQEIPIEASSHLLTKNRKKWNEKKIRDMDKLPDDYTLIYRNPMYNYVTAVTYITTGSFLAIGIFAAHALITGELSFDAQNIENTVVGPLTSDITEVYIMGGFFILMNVILRITLNRFPLRIYRKGQEYLAIYTWRLPFRNVVLDFRQGDAVKVPERGILWKDSRYTIKGRKNILLSEYFKAPIELHTMLTPVEKNKLKE</sequence>
<keyword evidence="1" id="KW-0472">Membrane</keyword>
<dbReference type="EnsemblMetazoa" id="LLOJ007555-RA">
    <property type="protein sequence ID" value="LLOJ007555-PA"/>
    <property type="gene ID" value="LLOJ007555"/>
</dbReference>